<comment type="caution">
    <text evidence="2">The sequence shown here is derived from an EMBL/GenBank/DDBJ whole genome shotgun (WGS) entry which is preliminary data.</text>
</comment>
<feature type="compositionally biased region" description="Basic and acidic residues" evidence="1">
    <location>
        <begin position="191"/>
        <end position="208"/>
    </location>
</feature>
<protein>
    <recommendedName>
        <fullName evidence="4">ATP-grasp domain-containing protein</fullName>
    </recommendedName>
</protein>
<keyword evidence="3" id="KW-1185">Reference proteome</keyword>
<feature type="region of interest" description="Disordered" evidence="1">
    <location>
        <begin position="173"/>
        <end position="213"/>
    </location>
</feature>
<evidence type="ECO:0008006" key="4">
    <source>
        <dbReference type="Google" id="ProtNLM"/>
    </source>
</evidence>
<name>A0ABS4ISB7_9BACL</name>
<proteinExistence type="predicted"/>
<dbReference type="RefSeq" id="WP_245375424.1">
    <property type="nucleotide sequence ID" value="NZ_JAGGLB010000005.1"/>
</dbReference>
<accession>A0ABS4ISB7</accession>
<feature type="compositionally biased region" description="Low complexity" evidence="1">
    <location>
        <begin position="181"/>
        <end position="190"/>
    </location>
</feature>
<evidence type="ECO:0000256" key="1">
    <source>
        <dbReference type="SAM" id="MobiDB-lite"/>
    </source>
</evidence>
<evidence type="ECO:0000313" key="3">
    <source>
        <dbReference type="Proteomes" id="UP001519287"/>
    </source>
</evidence>
<dbReference type="EMBL" id="JAGGLB010000005">
    <property type="protein sequence ID" value="MBP1990440.1"/>
    <property type="molecule type" value="Genomic_DNA"/>
</dbReference>
<sequence length="472" mass="52694">MALTVYDGITMPPFILIGNPGNRRTDGLQQARLKLGLEPAIVVSYLDLLQGRVSLSDVLSTKGLASGEPPLLRLDAPGENFEVERALIALGAPDAVIDPLDEALLPYAARKDPQPLPVESVMRLEEQVGRIWHPSQWFRGYGRLLARLEREALQGQRLPAGMAGQGMLEKLDKQNRKQEQMEPQGKQEQQVQKDQRSKCEQEGKEEQRGQQARWLNAPADIAAMFDKRYTHRLLTAAGVRVPRLLAAPEELSDYESLHEAMRDKRMHRVFIKLACGSGASGVMAYQIHPRTGAEVVVTTVGVETFFTRSPIYYNAGKLRRYTDRAIIRRIVNWLLAHGAHVEQWIAKASCGDRAFDIRQLVVCGQACHSVARASRTPITNLHLRSKRMLPAETGLPESALLAIRGIAEQAMAVFPRSAVAGIDVLVRSGDLLPYIAELNPFGDLLYNIEYQGFSPYEWEMEQLIVEGLHEAR</sequence>
<organism evidence="2 3">
    <name type="scientific">Paenibacillus eucommiae</name>
    <dbReference type="NCBI Taxonomy" id="1355755"/>
    <lineage>
        <taxon>Bacteria</taxon>
        <taxon>Bacillati</taxon>
        <taxon>Bacillota</taxon>
        <taxon>Bacilli</taxon>
        <taxon>Bacillales</taxon>
        <taxon>Paenibacillaceae</taxon>
        <taxon>Paenibacillus</taxon>
    </lineage>
</organism>
<evidence type="ECO:0000313" key="2">
    <source>
        <dbReference type="EMBL" id="MBP1990440.1"/>
    </source>
</evidence>
<dbReference type="NCBIfam" id="NF038074">
    <property type="entry name" value="fam_STM4014"/>
    <property type="match status" value="1"/>
</dbReference>
<dbReference type="InterPro" id="IPR047778">
    <property type="entry name" value="STM4014-like"/>
</dbReference>
<dbReference type="SUPFAM" id="SSF56059">
    <property type="entry name" value="Glutathione synthetase ATP-binding domain-like"/>
    <property type="match status" value="1"/>
</dbReference>
<dbReference type="Proteomes" id="UP001519287">
    <property type="component" value="Unassembled WGS sequence"/>
</dbReference>
<dbReference type="Gene3D" id="3.30.470.20">
    <property type="entry name" value="ATP-grasp fold, B domain"/>
    <property type="match status" value="1"/>
</dbReference>
<reference evidence="2 3" key="1">
    <citation type="submission" date="2021-03" db="EMBL/GenBank/DDBJ databases">
        <title>Genomic Encyclopedia of Type Strains, Phase IV (KMG-IV): sequencing the most valuable type-strain genomes for metagenomic binning, comparative biology and taxonomic classification.</title>
        <authorList>
            <person name="Goeker M."/>
        </authorList>
    </citation>
    <scope>NUCLEOTIDE SEQUENCE [LARGE SCALE GENOMIC DNA]</scope>
    <source>
        <strain evidence="2 3">DSM 26048</strain>
    </source>
</reference>
<gene>
    <name evidence="2" type="ORF">J2Z66_002046</name>
</gene>